<keyword evidence="2" id="KW-0064">Aspartyl protease</keyword>
<organism evidence="4 5">
    <name type="scientific">Bursaphelenchus okinawaensis</name>
    <dbReference type="NCBI Taxonomy" id="465554"/>
    <lineage>
        <taxon>Eukaryota</taxon>
        <taxon>Metazoa</taxon>
        <taxon>Ecdysozoa</taxon>
        <taxon>Nematoda</taxon>
        <taxon>Chromadorea</taxon>
        <taxon>Rhabditida</taxon>
        <taxon>Tylenchina</taxon>
        <taxon>Tylenchomorpha</taxon>
        <taxon>Aphelenchoidea</taxon>
        <taxon>Aphelenchoididae</taxon>
        <taxon>Bursaphelenchus</taxon>
    </lineage>
</organism>
<gene>
    <name evidence="4" type="ORF">BOKJ2_LOCUS11033</name>
</gene>
<dbReference type="Proteomes" id="UP000783686">
    <property type="component" value="Unassembled WGS sequence"/>
</dbReference>
<evidence type="ECO:0000256" key="2">
    <source>
        <dbReference type="RuleBase" id="RU000454"/>
    </source>
</evidence>
<protein>
    <recommendedName>
        <fullName evidence="3">Peptidase A1 domain-containing protein</fullName>
    </recommendedName>
</protein>
<dbReference type="InterPro" id="IPR021109">
    <property type="entry name" value="Peptidase_aspartic_dom_sf"/>
</dbReference>
<dbReference type="InterPro" id="IPR001969">
    <property type="entry name" value="Aspartic_peptidase_AS"/>
</dbReference>
<comment type="similarity">
    <text evidence="1 2">Belongs to the peptidase A1 family.</text>
</comment>
<dbReference type="EMBL" id="CAJFDH010000005">
    <property type="protein sequence ID" value="CAD5224346.1"/>
    <property type="molecule type" value="Genomic_DNA"/>
</dbReference>
<name>A0A811L588_9BILA</name>
<comment type="caution">
    <text evidence="4">The sequence shown here is derived from an EMBL/GenBank/DDBJ whole genome shotgun (WGS) entry which is preliminary data.</text>
</comment>
<dbReference type="Gene3D" id="2.40.70.10">
    <property type="entry name" value="Acid Proteases"/>
    <property type="match status" value="1"/>
</dbReference>
<dbReference type="AlphaFoldDB" id="A0A811L588"/>
<dbReference type="PROSITE" id="PS00141">
    <property type="entry name" value="ASP_PROTEASE"/>
    <property type="match status" value="1"/>
</dbReference>
<dbReference type="OrthoDB" id="771136at2759"/>
<evidence type="ECO:0000256" key="1">
    <source>
        <dbReference type="ARBA" id="ARBA00007447"/>
    </source>
</evidence>
<reference evidence="4" key="1">
    <citation type="submission" date="2020-09" db="EMBL/GenBank/DDBJ databases">
        <authorList>
            <person name="Kikuchi T."/>
        </authorList>
    </citation>
    <scope>NUCLEOTIDE SEQUENCE</scope>
    <source>
        <strain evidence="4">SH1</strain>
    </source>
</reference>
<dbReference type="Proteomes" id="UP000614601">
    <property type="component" value="Unassembled WGS sequence"/>
</dbReference>
<dbReference type="InterPro" id="IPR001461">
    <property type="entry name" value="Aspartic_peptidase_A1"/>
</dbReference>
<keyword evidence="2" id="KW-0378">Hydrolase</keyword>
<dbReference type="GO" id="GO:0006508">
    <property type="term" value="P:proteolysis"/>
    <property type="evidence" value="ECO:0007669"/>
    <property type="project" value="UniProtKB-KW"/>
</dbReference>
<evidence type="ECO:0000313" key="4">
    <source>
        <dbReference type="EMBL" id="CAD5224346.1"/>
    </source>
</evidence>
<dbReference type="GO" id="GO:0005764">
    <property type="term" value="C:lysosome"/>
    <property type="evidence" value="ECO:0007669"/>
    <property type="project" value="TreeGrafter"/>
</dbReference>
<dbReference type="PROSITE" id="PS51767">
    <property type="entry name" value="PEPTIDASE_A1"/>
    <property type="match status" value="1"/>
</dbReference>
<dbReference type="PRINTS" id="PR00792">
    <property type="entry name" value="PEPSIN"/>
</dbReference>
<dbReference type="InterPro" id="IPR033121">
    <property type="entry name" value="PEPTIDASE_A1"/>
</dbReference>
<evidence type="ECO:0000259" key="3">
    <source>
        <dbReference type="PROSITE" id="PS51767"/>
    </source>
</evidence>
<dbReference type="GO" id="GO:0004190">
    <property type="term" value="F:aspartic-type endopeptidase activity"/>
    <property type="evidence" value="ECO:0007669"/>
    <property type="project" value="UniProtKB-KW"/>
</dbReference>
<dbReference type="SUPFAM" id="SSF50630">
    <property type="entry name" value="Acid proteases"/>
    <property type="match status" value="1"/>
</dbReference>
<evidence type="ECO:0000313" key="5">
    <source>
        <dbReference type="Proteomes" id="UP000614601"/>
    </source>
</evidence>
<proteinExistence type="inferred from homology"/>
<feature type="domain" description="Peptidase A1" evidence="3">
    <location>
        <begin position="14"/>
        <end position="246"/>
    </location>
</feature>
<dbReference type="InterPro" id="IPR034164">
    <property type="entry name" value="Pepsin-like_dom"/>
</dbReference>
<keyword evidence="5" id="KW-1185">Reference proteome</keyword>
<dbReference type="PANTHER" id="PTHR47966:SF45">
    <property type="entry name" value="PEPTIDASE A1 DOMAIN-CONTAINING PROTEIN"/>
    <property type="match status" value="1"/>
</dbReference>
<dbReference type="CDD" id="cd05471">
    <property type="entry name" value="pepsin_like"/>
    <property type="match status" value="1"/>
</dbReference>
<sequence length="246" mass="27652">MYNANLTNHRNAVYMGQISLGTPPQNIRVIFDTGSTILWVPSVKCKSTGVLVNNCKTGSNLFSFRKSTTASNTTYTFEEKYGAGKAKGWVFGDLLAFGAPDTKHLKVRSKVHFGLATKIEHSDYAIFGLPSHDYYNQYGNVHKSIFHQAYYEGLFNNPIFTIHMNRCSISKCRKSGKITFGDVIDRIVTIPFIGLLLIAVTLDGRSERMGLRSTTTCMCLTRLWSVIVVLPKLYYRRHCVTMLLGI</sequence>
<dbReference type="EMBL" id="CAJFCW020000005">
    <property type="protein sequence ID" value="CAG9119816.1"/>
    <property type="molecule type" value="Genomic_DNA"/>
</dbReference>
<accession>A0A811L588</accession>
<dbReference type="PANTHER" id="PTHR47966">
    <property type="entry name" value="BETA-SITE APP-CLEAVING ENZYME, ISOFORM A-RELATED"/>
    <property type="match status" value="1"/>
</dbReference>
<keyword evidence="2" id="KW-0645">Protease</keyword>
<dbReference type="Pfam" id="PF00026">
    <property type="entry name" value="Asp"/>
    <property type="match status" value="1"/>
</dbReference>